<dbReference type="PRINTS" id="PR00344">
    <property type="entry name" value="BCTRLSENSOR"/>
</dbReference>
<dbReference type="RefSeq" id="WP_035126250.1">
    <property type="nucleotide sequence ID" value="NZ_JRHH01000003.1"/>
</dbReference>
<dbReference type="Pfam" id="PF02518">
    <property type="entry name" value="HATPase_c"/>
    <property type="match status" value="1"/>
</dbReference>
<dbReference type="Proteomes" id="UP000029554">
    <property type="component" value="Unassembled WGS sequence"/>
</dbReference>
<dbReference type="eggNOG" id="COG2205">
    <property type="taxonomic scope" value="Bacteria"/>
</dbReference>
<evidence type="ECO:0000313" key="8">
    <source>
        <dbReference type="EMBL" id="KGD68426.1"/>
    </source>
</evidence>
<dbReference type="EMBL" id="JRHH01000003">
    <property type="protein sequence ID" value="KGD68426.1"/>
    <property type="molecule type" value="Genomic_DNA"/>
</dbReference>
<evidence type="ECO:0000256" key="4">
    <source>
        <dbReference type="ARBA" id="ARBA00022679"/>
    </source>
</evidence>
<dbReference type="SMART" id="SM00387">
    <property type="entry name" value="HATPase_c"/>
    <property type="match status" value="1"/>
</dbReference>
<proteinExistence type="predicted"/>
<evidence type="ECO:0000259" key="7">
    <source>
        <dbReference type="PROSITE" id="PS50109"/>
    </source>
</evidence>
<evidence type="ECO:0000256" key="5">
    <source>
        <dbReference type="ARBA" id="ARBA00022777"/>
    </source>
</evidence>
<gene>
    <name evidence="8" type="ORF">LG45_09075</name>
</gene>
<comment type="caution">
    <text evidence="8">The sequence shown here is derived from an EMBL/GenBank/DDBJ whole genome shotgun (WGS) entry which is preliminary data.</text>
</comment>
<evidence type="ECO:0000256" key="3">
    <source>
        <dbReference type="ARBA" id="ARBA00022553"/>
    </source>
</evidence>
<dbReference type="SUPFAM" id="SSF55874">
    <property type="entry name" value="ATPase domain of HSP90 chaperone/DNA topoisomerase II/histidine kinase"/>
    <property type="match status" value="1"/>
</dbReference>
<dbReference type="eggNOG" id="COG2199">
    <property type="taxonomic scope" value="Bacteria"/>
</dbReference>
<dbReference type="GO" id="GO:0016036">
    <property type="term" value="P:cellular response to phosphate starvation"/>
    <property type="evidence" value="ECO:0007669"/>
    <property type="project" value="TreeGrafter"/>
</dbReference>
<dbReference type="AlphaFoldDB" id="A0A095SUS2"/>
<evidence type="ECO:0000256" key="2">
    <source>
        <dbReference type="ARBA" id="ARBA00012438"/>
    </source>
</evidence>
<dbReference type="Gene3D" id="3.30.565.10">
    <property type="entry name" value="Histidine kinase-like ATPase, C-terminal domain"/>
    <property type="match status" value="1"/>
</dbReference>
<dbReference type="EC" id="2.7.13.3" evidence="2"/>
<accession>A0A095SUS2</accession>
<comment type="catalytic activity">
    <reaction evidence="1">
        <text>ATP + protein L-histidine = ADP + protein N-phospho-L-histidine.</text>
        <dbReference type="EC" id="2.7.13.3"/>
    </reaction>
</comment>
<dbReference type="PANTHER" id="PTHR45453">
    <property type="entry name" value="PHOSPHATE REGULON SENSOR PROTEIN PHOR"/>
    <property type="match status" value="1"/>
</dbReference>
<keyword evidence="6" id="KW-0902">Two-component regulatory system</keyword>
<keyword evidence="4" id="KW-0808">Transferase</keyword>
<keyword evidence="9" id="KW-1185">Reference proteome</keyword>
<dbReference type="PANTHER" id="PTHR45453:SF1">
    <property type="entry name" value="PHOSPHATE REGULON SENSOR PROTEIN PHOR"/>
    <property type="match status" value="1"/>
</dbReference>
<evidence type="ECO:0000256" key="1">
    <source>
        <dbReference type="ARBA" id="ARBA00000085"/>
    </source>
</evidence>
<protein>
    <recommendedName>
        <fullName evidence="2">histidine kinase</fullName>
        <ecNumber evidence="2">2.7.13.3</ecNumber>
    </recommendedName>
</protein>
<name>A0A095SUS2_9FLAO</name>
<dbReference type="GO" id="GO:0000155">
    <property type="term" value="F:phosphorelay sensor kinase activity"/>
    <property type="evidence" value="ECO:0007669"/>
    <property type="project" value="InterPro"/>
</dbReference>
<dbReference type="InterPro" id="IPR003661">
    <property type="entry name" value="HisK_dim/P_dom"/>
</dbReference>
<dbReference type="GO" id="GO:0005886">
    <property type="term" value="C:plasma membrane"/>
    <property type="evidence" value="ECO:0007669"/>
    <property type="project" value="TreeGrafter"/>
</dbReference>
<dbReference type="CDD" id="cd00082">
    <property type="entry name" value="HisKA"/>
    <property type="match status" value="1"/>
</dbReference>
<reference evidence="8 9" key="1">
    <citation type="submission" date="2014-09" db="EMBL/GenBank/DDBJ databases">
        <title>Whole Genome Shotgun of Flavobacterium aquatile LMG 4008.</title>
        <authorList>
            <person name="Gale A.N."/>
            <person name="Pipes S.E."/>
            <person name="Newman J.D."/>
        </authorList>
    </citation>
    <scope>NUCLEOTIDE SEQUENCE [LARGE SCALE GENOMIC DNA]</scope>
    <source>
        <strain evidence="8 9">LMG 4008</strain>
    </source>
</reference>
<dbReference type="InterPro" id="IPR036097">
    <property type="entry name" value="HisK_dim/P_sf"/>
</dbReference>
<dbReference type="Gene3D" id="3.30.450.20">
    <property type="entry name" value="PAS domain"/>
    <property type="match status" value="1"/>
</dbReference>
<feature type="domain" description="Histidine kinase" evidence="7">
    <location>
        <begin position="151"/>
        <end position="362"/>
    </location>
</feature>
<evidence type="ECO:0000256" key="6">
    <source>
        <dbReference type="ARBA" id="ARBA00023012"/>
    </source>
</evidence>
<dbReference type="InterPro" id="IPR036890">
    <property type="entry name" value="HATPase_C_sf"/>
</dbReference>
<dbReference type="Gene3D" id="1.10.287.130">
    <property type="match status" value="1"/>
</dbReference>
<dbReference type="SUPFAM" id="SSF47384">
    <property type="entry name" value="Homodimeric domain of signal transducing histidine kinase"/>
    <property type="match status" value="1"/>
</dbReference>
<dbReference type="InterPro" id="IPR003594">
    <property type="entry name" value="HATPase_dom"/>
</dbReference>
<dbReference type="STRING" id="1453498.LG45_09075"/>
<dbReference type="InterPro" id="IPR005467">
    <property type="entry name" value="His_kinase_dom"/>
</dbReference>
<dbReference type="GO" id="GO:0004721">
    <property type="term" value="F:phosphoprotein phosphatase activity"/>
    <property type="evidence" value="ECO:0007669"/>
    <property type="project" value="TreeGrafter"/>
</dbReference>
<dbReference type="OrthoDB" id="9781208at2"/>
<evidence type="ECO:0000313" key="9">
    <source>
        <dbReference type="Proteomes" id="UP000029554"/>
    </source>
</evidence>
<organism evidence="8 9">
    <name type="scientific">Flavobacterium aquatile LMG 4008 = ATCC 11947</name>
    <dbReference type="NCBI Taxonomy" id="1453498"/>
    <lineage>
        <taxon>Bacteria</taxon>
        <taxon>Pseudomonadati</taxon>
        <taxon>Bacteroidota</taxon>
        <taxon>Flavobacteriia</taxon>
        <taxon>Flavobacteriales</taxon>
        <taxon>Flavobacteriaceae</taxon>
        <taxon>Flavobacterium</taxon>
    </lineage>
</organism>
<keyword evidence="3" id="KW-0597">Phosphoprotein</keyword>
<sequence>MNDSNELQISRFELQKVADFLPYPFIIAEVIDNVHWNTYLNEKFLEEIGYSYDEIPTIDKWYEHAYPDDEYRKNVIASWEMNEKLSQQEGTIFVKKQSLVTCKNGVKRWYEIKASVINKVHVVAFVDVDKEIVLQEKLKRINENNERMLSVLGHDLRGPISNLTSISEMASNSEISQTDFLSFILLINERSNQVLEMIDTTLNWAKLNFNVIAQNETEIHFEPLLFNILEIYKNAYKAKNITVQLSLESSERIVSDREIVTIIIRNIISNAIKFTPVNGTISIETEKNILVISDTGIGMSEEMIGNIWNHNYITNRGTNNEKGIGMGLQLVLQLIEKINCKLSIESEINKGTSISLAFNIPS</sequence>
<dbReference type="PROSITE" id="PS50109">
    <property type="entry name" value="HIS_KIN"/>
    <property type="match status" value="1"/>
</dbReference>
<keyword evidence="5" id="KW-0418">Kinase</keyword>
<dbReference type="InterPro" id="IPR050351">
    <property type="entry name" value="BphY/WalK/GraS-like"/>
</dbReference>
<dbReference type="InterPro" id="IPR004358">
    <property type="entry name" value="Sig_transdc_His_kin-like_C"/>
</dbReference>